<dbReference type="InterPro" id="IPR036390">
    <property type="entry name" value="WH_DNA-bd_sf"/>
</dbReference>
<dbReference type="InterPro" id="IPR051081">
    <property type="entry name" value="HTH_MetalResp_TranReg"/>
</dbReference>
<evidence type="ECO:0000259" key="4">
    <source>
        <dbReference type="PROSITE" id="PS50987"/>
    </source>
</evidence>
<reference evidence="5 6" key="1">
    <citation type="submission" date="2019-01" db="EMBL/GenBank/DDBJ databases">
        <title>Lactibacter flavus gen. nov., sp. nov., a novel bacterium of the family Propionibacteriaceae isolated from raw milk and dairy products.</title>
        <authorList>
            <person name="Huptas C."/>
            <person name="Wenning M."/>
            <person name="Breitenwieser F."/>
            <person name="Doll E."/>
            <person name="Von Neubeck M."/>
            <person name="Busse H.-J."/>
            <person name="Scherer S."/>
        </authorList>
    </citation>
    <scope>NUCLEOTIDE SEQUENCE [LARGE SCALE GENOMIC DNA]</scope>
    <source>
        <strain evidence="5 6">KCTC 33808</strain>
    </source>
</reference>
<accession>A0A4Q9KB99</accession>
<evidence type="ECO:0000313" key="6">
    <source>
        <dbReference type="Proteomes" id="UP000292373"/>
    </source>
</evidence>
<dbReference type="PROSITE" id="PS50987">
    <property type="entry name" value="HTH_ARSR_2"/>
    <property type="match status" value="1"/>
</dbReference>
<gene>
    <name evidence="5" type="ORF">ET989_12920</name>
</gene>
<evidence type="ECO:0000256" key="2">
    <source>
        <dbReference type="ARBA" id="ARBA00023125"/>
    </source>
</evidence>
<keyword evidence="6" id="KW-1185">Reference proteome</keyword>
<organism evidence="5 6">
    <name type="scientific">Propioniciclava sinopodophylli</name>
    <dbReference type="NCBI Taxonomy" id="1837344"/>
    <lineage>
        <taxon>Bacteria</taxon>
        <taxon>Bacillati</taxon>
        <taxon>Actinomycetota</taxon>
        <taxon>Actinomycetes</taxon>
        <taxon>Propionibacteriales</taxon>
        <taxon>Propionibacteriaceae</taxon>
        <taxon>Propioniciclava</taxon>
    </lineage>
</organism>
<protein>
    <submittedName>
        <fullName evidence="5">ArsR family transcriptional regulator</fullName>
    </submittedName>
</protein>
<dbReference type="PANTHER" id="PTHR33154:SF33">
    <property type="entry name" value="TRANSCRIPTIONAL REPRESSOR SDPR"/>
    <property type="match status" value="1"/>
</dbReference>
<dbReference type="InterPro" id="IPR001845">
    <property type="entry name" value="HTH_ArsR_DNA-bd_dom"/>
</dbReference>
<dbReference type="Proteomes" id="UP000292373">
    <property type="component" value="Unassembled WGS sequence"/>
</dbReference>
<dbReference type="PRINTS" id="PR00778">
    <property type="entry name" value="HTHARSR"/>
</dbReference>
<keyword evidence="2" id="KW-0238">DNA-binding</keyword>
<dbReference type="AlphaFoldDB" id="A0A4Q9KB99"/>
<dbReference type="SMART" id="SM00418">
    <property type="entry name" value="HTH_ARSR"/>
    <property type="match status" value="1"/>
</dbReference>
<feature type="domain" description="HTH arsR-type" evidence="4">
    <location>
        <begin position="19"/>
        <end position="115"/>
    </location>
</feature>
<name>A0A4Q9KB99_9ACTN</name>
<sequence>MLTTCRYHRRMTMLAAGDLVSVGDDLQVAAALFHSLSDPSRLAILQHLTWGEHRVRDLTEHLGLAQSTVSAHLGCLRECGLVSSRPQGRASVFSLVSAPELLAVLAAAERLLAATGQGVALCPNYGVGATANPAPNQLLVHGDAKEVQ</sequence>
<dbReference type="Gene3D" id="1.10.10.10">
    <property type="entry name" value="Winged helix-like DNA-binding domain superfamily/Winged helix DNA-binding domain"/>
    <property type="match status" value="1"/>
</dbReference>
<dbReference type="InterPro" id="IPR036388">
    <property type="entry name" value="WH-like_DNA-bd_sf"/>
</dbReference>
<keyword evidence="3" id="KW-0804">Transcription</keyword>
<dbReference type="SUPFAM" id="SSF46785">
    <property type="entry name" value="Winged helix' DNA-binding domain"/>
    <property type="match status" value="1"/>
</dbReference>
<dbReference type="PANTHER" id="PTHR33154">
    <property type="entry name" value="TRANSCRIPTIONAL REGULATOR, ARSR FAMILY"/>
    <property type="match status" value="1"/>
</dbReference>
<dbReference type="EMBL" id="SDMQ01000015">
    <property type="protein sequence ID" value="TBT83032.1"/>
    <property type="molecule type" value="Genomic_DNA"/>
</dbReference>
<dbReference type="CDD" id="cd00090">
    <property type="entry name" value="HTH_ARSR"/>
    <property type="match status" value="1"/>
</dbReference>
<dbReference type="InterPro" id="IPR011991">
    <property type="entry name" value="ArsR-like_HTH"/>
</dbReference>
<evidence type="ECO:0000313" key="5">
    <source>
        <dbReference type="EMBL" id="TBT83032.1"/>
    </source>
</evidence>
<dbReference type="Pfam" id="PF01022">
    <property type="entry name" value="HTH_5"/>
    <property type="match status" value="1"/>
</dbReference>
<dbReference type="GO" id="GO:0003677">
    <property type="term" value="F:DNA binding"/>
    <property type="evidence" value="ECO:0007669"/>
    <property type="project" value="UniProtKB-KW"/>
</dbReference>
<dbReference type="GO" id="GO:0003700">
    <property type="term" value="F:DNA-binding transcription factor activity"/>
    <property type="evidence" value="ECO:0007669"/>
    <property type="project" value="InterPro"/>
</dbReference>
<evidence type="ECO:0000256" key="3">
    <source>
        <dbReference type="ARBA" id="ARBA00023163"/>
    </source>
</evidence>
<dbReference type="NCBIfam" id="NF033788">
    <property type="entry name" value="HTH_metalloreg"/>
    <property type="match status" value="1"/>
</dbReference>
<evidence type="ECO:0000256" key="1">
    <source>
        <dbReference type="ARBA" id="ARBA00023015"/>
    </source>
</evidence>
<proteinExistence type="predicted"/>
<keyword evidence="1" id="KW-0805">Transcription regulation</keyword>
<comment type="caution">
    <text evidence="5">The sequence shown here is derived from an EMBL/GenBank/DDBJ whole genome shotgun (WGS) entry which is preliminary data.</text>
</comment>
<dbReference type="OrthoDB" id="3401849at2"/>